<keyword evidence="2" id="KW-0378">Hydrolase</keyword>
<organism evidence="4">
    <name type="scientific">Paraburkholderia sprentiae WSM5005</name>
    <dbReference type="NCBI Taxonomy" id="754502"/>
    <lineage>
        <taxon>Bacteria</taxon>
        <taxon>Pseudomonadati</taxon>
        <taxon>Pseudomonadota</taxon>
        <taxon>Betaproteobacteria</taxon>
        <taxon>Burkholderiales</taxon>
        <taxon>Burkholderiaceae</taxon>
        <taxon>Paraburkholderia</taxon>
    </lineage>
</organism>
<dbReference type="Gene3D" id="3.30.70.360">
    <property type="match status" value="1"/>
</dbReference>
<proteinExistence type="inferred from homology"/>
<evidence type="ECO:0000313" key="4">
    <source>
        <dbReference type="EMBL" id="APA87792.1"/>
    </source>
</evidence>
<dbReference type="SUPFAM" id="SSF55031">
    <property type="entry name" value="Bacterial exopeptidase dimerisation domain"/>
    <property type="match status" value="1"/>
</dbReference>
<name>A0A1I9YNA9_9BURK</name>
<sequence>MRGALGQRCYDATVHGMEVHGGLTPMALCRDALLMAAGAIHAFNRIALDNAPHRRGTVGWADVHPNSRDLILDRVKFRVDVRAVDDASLTAMDHALHAPCNVRASGRQVGQHPSQYRGQQLHQRRTPRRGLSRVRRALRDHLRFVTDSRSVISGPT</sequence>
<dbReference type="InterPro" id="IPR010158">
    <property type="entry name" value="Amidase_Cbmase"/>
</dbReference>
<comment type="similarity">
    <text evidence="1">Belongs to the peptidase M20 family.</text>
</comment>
<gene>
    <name evidence="4" type="ORF">BJG93_20365</name>
</gene>
<dbReference type="EMBL" id="CP017562">
    <property type="protein sequence ID" value="APA87792.1"/>
    <property type="molecule type" value="Genomic_DNA"/>
</dbReference>
<dbReference type="PANTHER" id="PTHR32494">
    <property type="entry name" value="ALLANTOATE DEIMINASE-RELATED"/>
    <property type="match status" value="1"/>
</dbReference>
<evidence type="ECO:0000256" key="2">
    <source>
        <dbReference type="ARBA" id="ARBA00022801"/>
    </source>
</evidence>
<dbReference type="GO" id="GO:0016813">
    <property type="term" value="F:hydrolase activity, acting on carbon-nitrogen (but not peptide) bonds, in linear amidines"/>
    <property type="evidence" value="ECO:0007669"/>
    <property type="project" value="InterPro"/>
</dbReference>
<feature type="compositionally biased region" description="Polar residues" evidence="3">
    <location>
        <begin position="111"/>
        <end position="121"/>
    </location>
</feature>
<evidence type="ECO:0000256" key="1">
    <source>
        <dbReference type="ARBA" id="ARBA00006153"/>
    </source>
</evidence>
<dbReference type="AlphaFoldDB" id="A0A1I9YNA9"/>
<accession>A0A1I9YNA9</accession>
<dbReference type="STRING" id="754502.BJG93_20365"/>
<evidence type="ECO:0000256" key="3">
    <source>
        <dbReference type="SAM" id="MobiDB-lite"/>
    </source>
</evidence>
<feature type="region of interest" description="Disordered" evidence="3">
    <location>
        <begin position="106"/>
        <end position="130"/>
    </location>
</feature>
<protein>
    <recommendedName>
        <fullName evidence="5">Peptidase M20 dimerisation domain-containing protein</fullName>
    </recommendedName>
</protein>
<dbReference type="InterPro" id="IPR036264">
    <property type="entry name" value="Bact_exopeptidase_dim_dom"/>
</dbReference>
<dbReference type="PANTHER" id="PTHR32494:SF5">
    <property type="entry name" value="ALLANTOATE AMIDOHYDROLASE"/>
    <property type="match status" value="1"/>
</dbReference>
<reference evidence="4" key="1">
    <citation type="submission" date="2016-09" db="EMBL/GenBank/DDBJ databases">
        <title>The Complete Genome of Burkholderia sprentiae wsm5005.</title>
        <authorList>
            <person name="De Meyer S."/>
            <person name="Wang P."/>
            <person name="Terpolilli J."/>
        </authorList>
    </citation>
    <scope>NUCLEOTIDE SEQUENCE [LARGE SCALE GENOMIC DNA]</scope>
    <source>
        <strain evidence="4">WSM5005</strain>
    </source>
</reference>
<evidence type="ECO:0008006" key="5">
    <source>
        <dbReference type="Google" id="ProtNLM"/>
    </source>
</evidence>